<evidence type="ECO:0000313" key="1">
    <source>
        <dbReference type="EMBL" id="GES98490.1"/>
    </source>
</evidence>
<evidence type="ECO:0000313" key="2">
    <source>
        <dbReference type="Proteomes" id="UP000615446"/>
    </source>
</evidence>
<dbReference type="EMBL" id="BLAL01000271">
    <property type="protein sequence ID" value="GES98490.1"/>
    <property type="molecule type" value="Genomic_DNA"/>
</dbReference>
<comment type="caution">
    <text evidence="1">The sequence shown here is derived from an EMBL/GenBank/DDBJ whole genome shotgun (WGS) entry which is preliminary data.</text>
</comment>
<dbReference type="Proteomes" id="UP000615446">
    <property type="component" value="Unassembled WGS sequence"/>
</dbReference>
<accession>A0A8H3M641</accession>
<sequence length="145" mass="17961">MEELFYEKRDIRLQKCPHRIIYNYKDMKAEEGNWNWKNYNKDISEELKTTIEAKYYHEYYEYQKLMIKSFINERNHNYKDNKKRMINSITEKHIKSISIDKVYYNDNRKDTLYTEVQDVKDHTNLHFQRIAGAINQEKNMTLYPE</sequence>
<protein>
    <submittedName>
        <fullName evidence="1">Uncharacterized protein</fullName>
    </submittedName>
</protein>
<organism evidence="1 2">
    <name type="scientific">Rhizophagus clarus</name>
    <dbReference type="NCBI Taxonomy" id="94130"/>
    <lineage>
        <taxon>Eukaryota</taxon>
        <taxon>Fungi</taxon>
        <taxon>Fungi incertae sedis</taxon>
        <taxon>Mucoromycota</taxon>
        <taxon>Glomeromycotina</taxon>
        <taxon>Glomeromycetes</taxon>
        <taxon>Glomerales</taxon>
        <taxon>Glomeraceae</taxon>
        <taxon>Rhizophagus</taxon>
    </lineage>
</organism>
<name>A0A8H3M641_9GLOM</name>
<reference evidence="1" key="1">
    <citation type="submission" date="2019-10" db="EMBL/GenBank/DDBJ databases">
        <title>Conservation and host-specific expression of non-tandemly repeated heterogenous ribosome RNA gene in arbuscular mycorrhizal fungi.</title>
        <authorList>
            <person name="Maeda T."/>
            <person name="Kobayashi Y."/>
            <person name="Nakagawa T."/>
            <person name="Ezawa T."/>
            <person name="Yamaguchi K."/>
            <person name="Bino T."/>
            <person name="Nishimoto Y."/>
            <person name="Shigenobu S."/>
            <person name="Kawaguchi M."/>
        </authorList>
    </citation>
    <scope>NUCLEOTIDE SEQUENCE</scope>
    <source>
        <strain evidence="1">HR1</strain>
    </source>
</reference>
<dbReference type="AlphaFoldDB" id="A0A8H3M641"/>
<gene>
    <name evidence="1" type="ORF">RCL2_002503700</name>
</gene>
<proteinExistence type="predicted"/>
<dbReference type="OrthoDB" id="2386314at2759"/>